<gene>
    <name evidence="1" type="ORF">AB0L03_13050</name>
</gene>
<proteinExistence type="predicted"/>
<sequence>MGVDLAELRAGFEAFGLAWQAFVPGLGERGFGGAGGDLAEGGQAELDHGGSAGDFGVELVELVLGGGEADAEPVDFAEPAFAVRFGDPCDEVDPDLFETGAARADRPGASRIGRPVD</sequence>
<dbReference type="EMBL" id="JBFASG010000010">
    <property type="protein sequence ID" value="MEV4923760.1"/>
    <property type="molecule type" value="Genomic_DNA"/>
</dbReference>
<organism evidence="1 2">
    <name type="scientific">Streptomyces roseoverticillatus</name>
    <dbReference type="NCBI Taxonomy" id="66429"/>
    <lineage>
        <taxon>Bacteria</taxon>
        <taxon>Bacillati</taxon>
        <taxon>Actinomycetota</taxon>
        <taxon>Actinomycetes</taxon>
        <taxon>Kitasatosporales</taxon>
        <taxon>Streptomycetaceae</taxon>
        <taxon>Streptomyces</taxon>
    </lineage>
</organism>
<evidence type="ECO:0000313" key="1">
    <source>
        <dbReference type="EMBL" id="MEV4923760.1"/>
    </source>
</evidence>
<name>A0ABV3IU53_9ACTN</name>
<comment type="caution">
    <text evidence="1">The sequence shown here is derived from an EMBL/GenBank/DDBJ whole genome shotgun (WGS) entry which is preliminary data.</text>
</comment>
<evidence type="ECO:0000313" key="2">
    <source>
        <dbReference type="Proteomes" id="UP001552479"/>
    </source>
</evidence>
<dbReference type="RefSeq" id="WP_366087949.1">
    <property type="nucleotide sequence ID" value="NZ_JBFASG010000010.1"/>
</dbReference>
<reference evidence="1 2" key="1">
    <citation type="submission" date="2024-06" db="EMBL/GenBank/DDBJ databases">
        <title>The Natural Products Discovery Center: Release of the First 8490 Sequenced Strains for Exploring Actinobacteria Biosynthetic Diversity.</title>
        <authorList>
            <person name="Kalkreuter E."/>
            <person name="Kautsar S.A."/>
            <person name="Yang D."/>
            <person name="Bader C.D."/>
            <person name="Teijaro C.N."/>
            <person name="Fluegel L."/>
            <person name="Davis C.M."/>
            <person name="Simpson J.R."/>
            <person name="Lauterbach L."/>
            <person name="Steele A.D."/>
            <person name="Gui C."/>
            <person name="Meng S."/>
            <person name="Li G."/>
            <person name="Viehrig K."/>
            <person name="Ye F."/>
            <person name="Su P."/>
            <person name="Kiefer A.F."/>
            <person name="Nichols A."/>
            <person name="Cepeda A.J."/>
            <person name="Yan W."/>
            <person name="Fan B."/>
            <person name="Jiang Y."/>
            <person name="Adhikari A."/>
            <person name="Zheng C.-J."/>
            <person name="Schuster L."/>
            <person name="Cowan T.M."/>
            <person name="Smanski M.J."/>
            <person name="Chevrette M.G."/>
            <person name="De Carvalho L.P.S."/>
            <person name="Shen B."/>
        </authorList>
    </citation>
    <scope>NUCLEOTIDE SEQUENCE [LARGE SCALE GENOMIC DNA]</scope>
    <source>
        <strain evidence="1 2">NPDC053791</strain>
    </source>
</reference>
<dbReference type="Proteomes" id="UP001552479">
    <property type="component" value="Unassembled WGS sequence"/>
</dbReference>
<protein>
    <submittedName>
        <fullName evidence="1">Uncharacterized protein</fullName>
    </submittedName>
</protein>
<keyword evidence="2" id="KW-1185">Reference proteome</keyword>
<accession>A0ABV3IU53</accession>